<dbReference type="Gene3D" id="3.40.50.1010">
    <property type="entry name" value="5'-nuclease"/>
    <property type="match status" value="1"/>
</dbReference>
<evidence type="ECO:0000256" key="2">
    <source>
        <dbReference type="SAM" id="MobiDB-lite"/>
    </source>
</evidence>
<keyword evidence="5" id="KW-1185">Reference proteome</keyword>
<dbReference type="PANTHER" id="PTHR15665">
    <property type="entry name" value="ASTEROID PROTEIN"/>
    <property type="match status" value="1"/>
</dbReference>
<dbReference type="InterPro" id="IPR039436">
    <property type="entry name" value="Asteroid_dom"/>
</dbReference>
<feature type="compositionally biased region" description="Basic and acidic residues" evidence="2">
    <location>
        <begin position="523"/>
        <end position="536"/>
    </location>
</feature>
<dbReference type="OrthoDB" id="5297549at2759"/>
<dbReference type="AlphaFoldDB" id="A0A9P4H3U4"/>
<evidence type="ECO:0000259" key="3">
    <source>
        <dbReference type="Pfam" id="PF12813"/>
    </source>
</evidence>
<gene>
    <name evidence="4" type="ORF">EK21DRAFT_74713</name>
</gene>
<dbReference type="Proteomes" id="UP000799777">
    <property type="component" value="Unassembled WGS sequence"/>
</dbReference>
<comment type="caution">
    <text evidence="4">The sequence shown here is derived from an EMBL/GenBank/DDBJ whole genome shotgun (WGS) entry which is preliminary data.</text>
</comment>
<dbReference type="InterPro" id="IPR026832">
    <property type="entry name" value="Asteroid"/>
</dbReference>
<sequence>MGIAGLARRLEPYATRYSDQQLEGYTAIIDGPSLAYQAHKLALSGAASQLRIPSYADINNEGIRWLCSLEDRGIEVSEVLFDGALPVSKRAERLARTEQNNRRIQQLRASYASTACPVPTYLGSTSYAFLAPSLREALSNAQFASRSKIVPGEADDYCGLLAKNIPRSIIFTSDTDLLLFDYHAETLIVLFQDVDSLAGIKAYSPRLIAQNLKLKSLVPFAWVIQQRTSDGQNDLISDACSVDTEAPAYLEFSRRYTEAVIEPAYVRELTGPLLPLQELDVRVSEFVHSSLLKSPDVFIYLPLLVEDPIQASAWNVAQHVRVLAYSLLGPLTSTIQEYRRKAQGISPQTINTYSATDLGTPAKEVEFQLSALFIWAEPKNLTTELLWMLFAVSFVLSELNTPPAIPLLSRVLNGDFDNTWVFIQLAARIHAAMYSLRMLKQIIAVRLIMDRATSPSLSTSLLVIAKHMSTLPSLPDMFGVPGQVKRVSVEHSVMIEYIKEIYQSTGIEIPAEQVSNRKKKKQAREAERKQRKADQRQRLDAALLNSFGVVD</sequence>
<name>A0A9P4H3U4_9PLEO</name>
<organism evidence="4 5">
    <name type="scientific">Setomelanomma holmii</name>
    <dbReference type="NCBI Taxonomy" id="210430"/>
    <lineage>
        <taxon>Eukaryota</taxon>
        <taxon>Fungi</taxon>
        <taxon>Dikarya</taxon>
        <taxon>Ascomycota</taxon>
        <taxon>Pezizomycotina</taxon>
        <taxon>Dothideomycetes</taxon>
        <taxon>Pleosporomycetidae</taxon>
        <taxon>Pleosporales</taxon>
        <taxon>Pleosporineae</taxon>
        <taxon>Phaeosphaeriaceae</taxon>
        <taxon>Setomelanomma</taxon>
    </lineage>
</organism>
<evidence type="ECO:0000256" key="1">
    <source>
        <dbReference type="ARBA" id="ARBA00007398"/>
    </source>
</evidence>
<feature type="domain" description="Asteroid" evidence="3">
    <location>
        <begin position="127"/>
        <end position="351"/>
    </location>
</feature>
<accession>A0A9P4H3U4</accession>
<evidence type="ECO:0000313" key="4">
    <source>
        <dbReference type="EMBL" id="KAF2026166.1"/>
    </source>
</evidence>
<protein>
    <recommendedName>
        <fullName evidence="3">Asteroid domain-containing protein</fullName>
    </recommendedName>
</protein>
<dbReference type="Pfam" id="PF12813">
    <property type="entry name" value="XPG_I_2"/>
    <property type="match status" value="1"/>
</dbReference>
<dbReference type="SUPFAM" id="SSF88723">
    <property type="entry name" value="PIN domain-like"/>
    <property type="match status" value="1"/>
</dbReference>
<dbReference type="InterPro" id="IPR029060">
    <property type="entry name" value="PIN-like_dom_sf"/>
</dbReference>
<comment type="similarity">
    <text evidence="1">Belongs to the asteroid family.</text>
</comment>
<dbReference type="EMBL" id="ML978248">
    <property type="protein sequence ID" value="KAF2026166.1"/>
    <property type="molecule type" value="Genomic_DNA"/>
</dbReference>
<feature type="region of interest" description="Disordered" evidence="2">
    <location>
        <begin position="514"/>
        <end position="536"/>
    </location>
</feature>
<proteinExistence type="inferred from homology"/>
<evidence type="ECO:0000313" key="5">
    <source>
        <dbReference type="Proteomes" id="UP000799777"/>
    </source>
</evidence>
<dbReference type="PANTHER" id="PTHR15665:SF1">
    <property type="entry name" value="PROTEIN ASTEROID HOMOLOG 1"/>
    <property type="match status" value="1"/>
</dbReference>
<reference evidence="4" key="1">
    <citation type="journal article" date="2020" name="Stud. Mycol.">
        <title>101 Dothideomycetes genomes: a test case for predicting lifestyles and emergence of pathogens.</title>
        <authorList>
            <person name="Haridas S."/>
            <person name="Albert R."/>
            <person name="Binder M."/>
            <person name="Bloem J."/>
            <person name="Labutti K."/>
            <person name="Salamov A."/>
            <person name="Andreopoulos B."/>
            <person name="Baker S."/>
            <person name="Barry K."/>
            <person name="Bills G."/>
            <person name="Bluhm B."/>
            <person name="Cannon C."/>
            <person name="Castanera R."/>
            <person name="Culley D."/>
            <person name="Daum C."/>
            <person name="Ezra D."/>
            <person name="Gonzalez J."/>
            <person name="Henrissat B."/>
            <person name="Kuo A."/>
            <person name="Liang C."/>
            <person name="Lipzen A."/>
            <person name="Lutzoni F."/>
            <person name="Magnuson J."/>
            <person name="Mondo S."/>
            <person name="Nolan M."/>
            <person name="Ohm R."/>
            <person name="Pangilinan J."/>
            <person name="Park H.-J."/>
            <person name="Ramirez L."/>
            <person name="Alfaro M."/>
            <person name="Sun H."/>
            <person name="Tritt A."/>
            <person name="Yoshinaga Y."/>
            <person name="Zwiers L.-H."/>
            <person name="Turgeon B."/>
            <person name="Goodwin S."/>
            <person name="Spatafora J."/>
            <person name="Crous P."/>
            <person name="Grigoriev I."/>
        </authorList>
    </citation>
    <scope>NUCLEOTIDE SEQUENCE</scope>
    <source>
        <strain evidence="4">CBS 110217</strain>
    </source>
</reference>